<dbReference type="GO" id="GO:0003729">
    <property type="term" value="F:mRNA binding"/>
    <property type="evidence" value="ECO:0007669"/>
    <property type="project" value="TreeGrafter"/>
</dbReference>
<evidence type="ECO:0000259" key="7">
    <source>
        <dbReference type="PROSITE" id="PS50303"/>
    </source>
</evidence>
<dbReference type="GO" id="GO:0005737">
    <property type="term" value="C:cytoplasm"/>
    <property type="evidence" value="ECO:0007669"/>
    <property type="project" value="UniProtKB-SubCell"/>
</dbReference>
<dbReference type="Proteomes" id="UP000030689">
    <property type="component" value="Unassembled WGS sequence"/>
</dbReference>
<evidence type="ECO:0000256" key="1">
    <source>
        <dbReference type="ARBA" id="ARBA00004496"/>
    </source>
</evidence>
<organism evidence="8 9">
    <name type="scientific">Eutrema salsugineum</name>
    <name type="common">Saltwater cress</name>
    <name type="synonym">Sisymbrium salsugineum</name>
    <dbReference type="NCBI Taxonomy" id="72664"/>
    <lineage>
        <taxon>Eukaryota</taxon>
        <taxon>Viridiplantae</taxon>
        <taxon>Streptophyta</taxon>
        <taxon>Embryophyta</taxon>
        <taxon>Tracheophyta</taxon>
        <taxon>Spermatophyta</taxon>
        <taxon>Magnoliopsida</taxon>
        <taxon>eudicotyledons</taxon>
        <taxon>Gunneridae</taxon>
        <taxon>Pentapetalae</taxon>
        <taxon>rosids</taxon>
        <taxon>malvids</taxon>
        <taxon>Brassicales</taxon>
        <taxon>Brassicaceae</taxon>
        <taxon>Eutremeae</taxon>
        <taxon>Eutrema</taxon>
    </lineage>
</organism>
<dbReference type="eggNOG" id="KOG2049">
    <property type="taxonomic scope" value="Eukaryota"/>
</dbReference>
<protein>
    <recommendedName>
        <fullName evidence="7">PUM-HD domain-containing protein</fullName>
    </recommendedName>
</protein>
<dbReference type="PANTHER" id="PTHR12537">
    <property type="entry name" value="RNA BINDING PROTEIN PUMILIO-RELATED"/>
    <property type="match status" value="1"/>
</dbReference>
<keyword evidence="3" id="KW-0677">Repeat</keyword>
<keyword evidence="2" id="KW-0963">Cytoplasm</keyword>
<dbReference type="SUPFAM" id="SSF48371">
    <property type="entry name" value="ARM repeat"/>
    <property type="match status" value="1"/>
</dbReference>
<evidence type="ECO:0000256" key="2">
    <source>
        <dbReference type="ARBA" id="ARBA00022490"/>
    </source>
</evidence>
<dbReference type="AlphaFoldDB" id="V4LF78"/>
<dbReference type="EMBL" id="KI517464">
    <property type="protein sequence ID" value="ESQ42389.1"/>
    <property type="molecule type" value="Genomic_DNA"/>
</dbReference>
<evidence type="ECO:0000256" key="3">
    <source>
        <dbReference type="ARBA" id="ARBA00022737"/>
    </source>
</evidence>
<gene>
    <name evidence="8" type="ORF">EUTSA_v10014036mg</name>
</gene>
<feature type="repeat" description="Pumilio" evidence="6">
    <location>
        <begin position="235"/>
        <end position="272"/>
    </location>
</feature>
<proteinExistence type="predicted"/>
<evidence type="ECO:0000313" key="8">
    <source>
        <dbReference type="EMBL" id="ESQ42389.1"/>
    </source>
</evidence>
<dbReference type="SMART" id="SM00025">
    <property type="entry name" value="Pumilio"/>
    <property type="match status" value="3"/>
</dbReference>
<dbReference type="Pfam" id="PF00806">
    <property type="entry name" value="PUF"/>
    <property type="match status" value="3"/>
</dbReference>
<dbReference type="GO" id="GO:0006417">
    <property type="term" value="P:regulation of translation"/>
    <property type="evidence" value="ECO:0007669"/>
    <property type="project" value="UniProtKB-KW"/>
</dbReference>
<accession>V4LF78</accession>
<dbReference type="PROSITE" id="PS50302">
    <property type="entry name" value="PUM"/>
    <property type="match status" value="1"/>
</dbReference>
<keyword evidence="4" id="KW-0810">Translation regulation</keyword>
<dbReference type="KEGG" id="eus:EUTSA_v10014036mg"/>
<dbReference type="OrthoDB" id="668540at2759"/>
<evidence type="ECO:0000256" key="4">
    <source>
        <dbReference type="ARBA" id="ARBA00022845"/>
    </source>
</evidence>
<feature type="domain" description="PUM-HD" evidence="7">
    <location>
        <begin position="1"/>
        <end position="338"/>
    </location>
</feature>
<dbReference type="Gene3D" id="1.25.10.10">
    <property type="entry name" value="Leucine-rich Repeat Variant"/>
    <property type="match status" value="1"/>
</dbReference>
<keyword evidence="5" id="KW-0694">RNA-binding</keyword>
<dbReference type="InterPro" id="IPR016024">
    <property type="entry name" value="ARM-type_fold"/>
</dbReference>
<reference evidence="8 9" key="1">
    <citation type="journal article" date="2013" name="Front. Plant Sci.">
        <title>The Reference Genome of the Halophytic Plant Eutrema salsugineum.</title>
        <authorList>
            <person name="Yang R."/>
            <person name="Jarvis D.E."/>
            <person name="Chen H."/>
            <person name="Beilstein M.A."/>
            <person name="Grimwood J."/>
            <person name="Jenkins J."/>
            <person name="Shu S."/>
            <person name="Prochnik S."/>
            <person name="Xin M."/>
            <person name="Ma C."/>
            <person name="Schmutz J."/>
            <person name="Wing R.A."/>
            <person name="Mitchell-Olds T."/>
            <person name="Schumaker K.S."/>
            <person name="Wang X."/>
        </authorList>
    </citation>
    <scope>NUCLEOTIDE SEQUENCE [LARGE SCALE GENOMIC DNA]</scope>
</reference>
<dbReference type="InterPro" id="IPR011989">
    <property type="entry name" value="ARM-like"/>
</dbReference>
<sequence>MENNDGDNVSKHGEFLSRRFADAVASIEQSLINSFRSAALTPQETDECLQTLCNLMTIGEEDDAAPFEVLISKLDKRDLHKMASLLTSDSDHYFLEIARNYNGSTRFGNLLGKSDDADTLFFAAILCQFLHLMKDENASYVAIRGLRVFTQEKKIAMCGHILFHALDLACDGHGCDVLNGFITYTDQPFFRNQLLDIVSSNALWLSNHASISGNLVVQHALKLNDSRCTNNIAVSLQGHCVDLSYWKYGSYIVEKLLEKEESMDVVVMELLGCNGNKLMRLASHRFGNFVVAKALRVTQNEMNRAHQFWGLVHKLMPYFQFFRRSRISNIAAILGSVL</sequence>
<dbReference type="Gramene" id="ESQ42389">
    <property type="protein sequence ID" value="ESQ42389"/>
    <property type="gene ID" value="EUTSA_v10014036mg"/>
</dbReference>
<dbReference type="InterPro" id="IPR033133">
    <property type="entry name" value="PUM-HD"/>
</dbReference>
<dbReference type="PANTHER" id="PTHR12537:SF137">
    <property type="entry name" value="PUMILIO HOMOLOG 16-RELATED"/>
    <property type="match status" value="1"/>
</dbReference>
<evidence type="ECO:0000313" key="9">
    <source>
        <dbReference type="Proteomes" id="UP000030689"/>
    </source>
</evidence>
<dbReference type="InterPro" id="IPR001313">
    <property type="entry name" value="Pumilio_RNA-bd_rpt"/>
</dbReference>
<evidence type="ECO:0000256" key="6">
    <source>
        <dbReference type="PROSITE-ProRule" id="PRU00317"/>
    </source>
</evidence>
<dbReference type="PROSITE" id="PS50303">
    <property type="entry name" value="PUM_HD"/>
    <property type="match status" value="1"/>
</dbReference>
<comment type="subcellular location">
    <subcellularLocation>
        <location evidence="1">Cytoplasm</location>
    </subcellularLocation>
</comment>
<name>V4LF78_EUTSA</name>
<keyword evidence="9" id="KW-1185">Reference proteome</keyword>
<evidence type="ECO:0000256" key="5">
    <source>
        <dbReference type="ARBA" id="ARBA00022884"/>
    </source>
</evidence>